<protein>
    <recommendedName>
        <fullName evidence="4">STAS domain-containing protein</fullName>
    </recommendedName>
</protein>
<evidence type="ECO:0000313" key="2">
    <source>
        <dbReference type="EMBL" id="MBM9468849.1"/>
    </source>
</evidence>
<feature type="region of interest" description="Disordered" evidence="1">
    <location>
        <begin position="1"/>
        <end position="74"/>
    </location>
</feature>
<sequence length="173" mass="18077">MDVGRSSVRTAQRTPADAEPALMLFDLPAAAPGPDRSPADGPSDDTVDDAGRTLPADATDGLPGGAAGSGASADVEVRDGTVTVVLRGDATRIDAVRGPWETAMRRLDLPGVRRMLIDVAPVATWSDEALRWLAEVDRRVAGTGVPVVVSGLDAADRIALHRWRRAPLGPTLN</sequence>
<dbReference type="InterPro" id="IPR036513">
    <property type="entry name" value="STAS_dom_sf"/>
</dbReference>
<gene>
    <name evidence="2" type="ORF">JL106_16315</name>
</gene>
<dbReference type="SUPFAM" id="SSF52091">
    <property type="entry name" value="SpoIIaa-like"/>
    <property type="match status" value="1"/>
</dbReference>
<proteinExistence type="predicted"/>
<comment type="caution">
    <text evidence="2">The sequence shown here is derived from an EMBL/GenBank/DDBJ whole genome shotgun (WGS) entry which is preliminary data.</text>
</comment>
<dbReference type="RefSeq" id="WP_205261804.1">
    <property type="nucleotide sequence ID" value="NZ_JAERWK010000021.1"/>
</dbReference>
<accession>A0A939C2Z8</accession>
<dbReference type="AlphaFoldDB" id="A0A939C2Z8"/>
<reference evidence="2" key="1">
    <citation type="submission" date="2021-01" db="EMBL/GenBank/DDBJ databases">
        <title>YIM 132084 draft genome.</title>
        <authorList>
            <person name="An D."/>
        </authorList>
    </citation>
    <scope>NUCLEOTIDE SEQUENCE</scope>
    <source>
        <strain evidence="2">YIM 132084</strain>
    </source>
</reference>
<evidence type="ECO:0000313" key="3">
    <source>
        <dbReference type="Proteomes" id="UP000663792"/>
    </source>
</evidence>
<name>A0A939C2Z8_9ACTN</name>
<dbReference type="Proteomes" id="UP000663792">
    <property type="component" value="Unassembled WGS sequence"/>
</dbReference>
<evidence type="ECO:0008006" key="4">
    <source>
        <dbReference type="Google" id="ProtNLM"/>
    </source>
</evidence>
<organism evidence="2 3">
    <name type="scientific">Nakamurella leprariae</name>
    <dbReference type="NCBI Taxonomy" id="2803911"/>
    <lineage>
        <taxon>Bacteria</taxon>
        <taxon>Bacillati</taxon>
        <taxon>Actinomycetota</taxon>
        <taxon>Actinomycetes</taxon>
        <taxon>Nakamurellales</taxon>
        <taxon>Nakamurellaceae</taxon>
        <taxon>Nakamurella</taxon>
    </lineage>
</organism>
<keyword evidence="3" id="KW-1185">Reference proteome</keyword>
<dbReference type="EMBL" id="JAERWK010000021">
    <property type="protein sequence ID" value="MBM9468849.1"/>
    <property type="molecule type" value="Genomic_DNA"/>
</dbReference>
<evidence type="ECO:0000256" key="1">
    <source>
        <dbReference type="SAM" id="MobiDB-lite"/>
    </source>
</evidence>